<feature type="domain" description="HTH luxR-type" evidence="3">
    <location>
        <begin position="851"/>
        <end position="916"/>
    </location>
</feature>
<evidence type="ECO:0000313" key="4">
    <source>
        <dbReference type="EMBL" id="NYI05175.1"/>
    </source>
</evidence>
<organism evidence="4 5">
    <name type="scientific">Allostreptomyces psammosilenae</name>
    <dbReference type="NCBI Taxonomy" id="1892865"/>
    <lineage>
        <taxon>Bacteria</taxon>
        <taxon>Bacillati</taxon>
        <taxon>Actinomycetota</taxon>
        <taxon>Actinomycetes</taxon>
        <taxon>Kitasatosporales</taxon>
        <taxon>Streptomycetaceae</taxon>
        <taxon>Allostreptomyces</taxon>
    </lineage>
</organism>
<dbReference type="InterPro" id="IPR011990">
    <property type="entry name" value="TPR-like_helical_dom_sf"/>
</dbReference>
<dbReference type="InterPro" id="IPR027417">
    <property type="entry name" value="P-loop_NTPase"/>
</dbReference>
<keyword evidence="4" id="KW-0238">DNA-binding</keyword>
<dbReference type="Gene3D" id="3.40.50.300">
    <property type="entry name" value="P-loop containing nucleotide triphosphate hydrolases"/>
    <property type="match status" value="1"/>
</dbReference>
<dbReference type="RefSeq" id="WP_179813961.1">
    <property type="nucleotide sequence ID" value="NZ_JACBZD010000001.1"/>
</dbReference>
<dbReference type="Pfam" id="PF13191">
    <property type="entry name" value="AAA_16"/>
    <property type="match status" value="1"/>
</dbReference>
<dbReference type="Gene3D" id="1.10.10.10">
    <property type="entry name" value="Winged helix-like DNA-binding domain superfamily/Winged helix DNA-binding domain"/>
    <property type="match status" value="1"/>
</dbReference>
<dbReference type="SUPFAM" id="SSF48452">
    <property type="entry name" value="TPR-like"/>
    <property type="match status" value="1"/>
</dbReference>
<dbReference type="PRINTS" id="PR00038">
    <property type="entry name" value="HTHLUXR"/>
</dbReference>
<dbReference type="InterPro" id="IPR036388">
    <property type="entry name" value="WH-like_DNA-bd_sf"/>
</dbReference>
<dbReference type="PANTHER" id="PTHR16305:SF35">
    <property type="entry name" value="TRANSCRIPTIONAL ACTIVATOR DOMAIN"/>
    <property type="match status" value="1"/>
</dbReference>
<sequence>MLHGRDDELAAIDALLAGARAGRSAAVVIRGEAGIGKSVLLDHAAAAAGHDMRVLRATGIESESELPFAGLHLLLGRSVDRTDALPDRQARALRGALGLEEIPGGDRPLVGLAVLTLLAELADERPLLCVVDDAHWLDHASADALLFAARRLDAEGVVLLFAARDLHAPPFPAPGIAELRLAGLDETAATALLDEHAGDLPRHAREQILGEARGNPLALRELTAAQREGQIPAYAHRAAAQPNHTRLQQTFADRIGTLPEATQTLLLVAAAEVTCDLAVVLGAAGRLGASVEDLEPAERKELLHLTDGQLMFRHPLIRTAAYRGAPVARRIAAHRALAEALPCVGNIDRRAWHLAAATTEPDENVASLLERTAEHARARGGYAAVASACERAAQLSPDSRDRARRLALAARAAADAGWIERAAVLADQAAPHLTDPLARAELAQVRALAPYVRGLRKAAHATLLQGASAAADHLPGKAAFMLFDAMGVIWATGDLPATEETAARVTALELPAAPDVTPFVEAAGGMAAIARGEPATGVPALARLIEDPGGVLGRLRPMERACVLEWAVLTGDLDAAGELTRALERECRDQGAVGVLPEVLRDLARVELFRGRHYDARITATEALRVAEETGQIHFADDARGVLAHLAAAEGDEENTRALTAGVRAHRTEPGEEWTTSALALLDLGAGRYEEALRRREELGADAARHSIVVLYTLPDHVEAAARLGAPAHHALARFEEWARATGQPWAEAVTLRCRALLAPEDEAGPLYARAVALHEQAVVPHERGGRSFERARTELLYGEWLRRAGHRADARPPLRSALDVFERVCATPWADRARAELRATGEARPRRTEEADPFARLTPQELQVVRLAATGLTNRDIGAQLFLSPRTVGYHLYNAYPKLGVASRAELARLDLGGR</sequence>
<dbReference type="GO" id="GO:0006355">
    <property type="term" value="P:regulation of DNA-templated transcription"/>
    <property type="evidence" value="ECO:0007669"/>
    <property type="project" value="InterPro"/>
</dbReference>
<proteinExistence type="predicted"/>
<dbReference type="InterPro" id="IPR000792">
    <property type="entry name" value="Tscrpt_reg_LuxR_C"/>
</dbReference>
<keyword evidence="1" id="KW-0547">Nucleotide-binding</keyword>
<dbReference type="PROSITE" id="PS50043">
    <property type="entry name" value="HTH_LUXR_2"/>
    <property type="match status" value="1"/>
</dbReference>
<dbReference type="InterPro" id="IPR041664">
    <property type="entry name" value="AAA_16"/>
</dbReference>
<keyword evidence="5" id="KW-1185">Reference proteome</keyword>
<dbReference type="GO" id="GO:0004016">
    <property type="term" value="F:adenylate cyclase activity"/>
    <property type="evidence" value="ECO:0007669"/>
    <property type="project" value="TreeGrafter"/>
</dbReference>
<dbReference type="AlphaFoldDB" id="A0A852ZTJ8"/>
<dbReference type="PROSITE" id="PS00622">
    <property type="entry name" value="HTH_LUXR_1"/>
    <property type="match status" value="1"/>
</dbReference>
<dbReference type="PANTHER" id="PTHR16305">
    <property type="entry name" value="TESTICULAR SOLUBLE ADENYLYL CYCLASE"/>
    <property type="match status" value="1"/>
</dbReference>
<accession>A0A852ZTJ8</accession>
<evidence type="ECO:0000259" key="3">
    <source>
        <dbReference type="PROSITE" id="PS50043"/>
    </source>
</evidence>
<dbReference type="EMBL" id="JACBZD010000001">
    <property type="protein sequence ID" value="NYI05175.1"/>
    <property type="molecule type" value="Genomic_DNA"/>
</dbReference>
<dbReference type="Proteomes" id="UP000567795">
    <property type="component" value="Unassembled WGS sequence"/>
</dbReference>
<evidence type="ECO:0000256" key="1">
    <source>
        <dbReference type="ARBA" id="ARBA00022741"/>
    </source>
</evidence>
<dbReference type="GO" id="GO:0003677">
    <property type="term" value="F:DNA binding"/>
    <property type="evidence" value="ECO:0007669"/>
    <property type="project" value="UniProtKB-KW"/>
</dbReference>
<dbReference type="CDD" id="cd06170">
    <property type="entry name" value="LuxR_C_like"/>
    <property type="match status" value="1"/>
</dbReference>
<protein>
    <submittedName>
        <fullName evidence="4">DNA-binding CsgD family transcriptional regulator</fullName>
    </submittedName>
</protein>
<evidence type="ECO:0000313" key="5">
    <source>
        <dbReference type="Proteomes" id="UP000567795"/>
    </source>
</evidence>
<gene>
    <name evidence="4" type="ORF">FHU37_002118</name>
</gene>
<dbReference type="Pfam" id="PF00196">
    <property type="entry name" value="GerE"/>
    <property type="match status" value="1"/>
</dbReference>
<dbReference type="GO" id="GO:0005524">
    <property type="term" value="F:ATP binding"/>
    <property type="evidence" value="ECO:0007669"/>
    <property type="project" value="UniProtKB-KW"/>
</dbReference>
<dbReference type="SUPFAM" id="SSF46894">
    <property type="entry name" value="C-terminal effector domain of the bipartite response regulators"/>
    <property type="match status" value="1"/>
</dbReference>
<dbReference type="SUPFAM" id="SSF52540">
    <property type="entry name" value="P-loop containing nucleoside triphosphate hydrolases"/>
    <property type="match status" value="1"/>
</dbReference>
<name>A0A852ZTJ8_9ACTN</name>
<dbReference type="InterPro" id="IPR016032">
    <property type="entry name" value="Sig_transdc_resp-reg_C-effctor"/>
</dbReference>
<reference evidence="4 5" key="1">
    <citation type="submission" date="2020-07" db="EMBL/GenBank/DDBJ databases">
        <title>Sequencing the genomes of 1000 actinobacteria strains.</title>
        <authorList>
            <person name="Klenk H.-P."/>
        </authorList>
    </citation>
    <scope>NUCLEOTIDE SEQUENCE [LARGE SCALE GENOMIC DNA]</scope>
    <source>
        <strain evidence="4 5">DSM 42178</strain>
    </source>
</reference>
<keyword evidence="2" id="KW-0067">ATP-binding</keyword>
<dbReference type="SMART" id="SM00421">
    <property type="entry name" value="HTH_LUXR"/>
    <property type="match status" value="1"/>
</dbReference>
<evidence type="ECO:0000256" key="2">
    <source>
        <dbReference type="ARBA" id="ARBA00022840"/>
    </source>
</evidence>
<comment type="caution">
    <text evidence="4">The sequence shown here is derived from an EMBL/GenBank/DDBJ whole genome shotgun (WGS) entry which is preliminary data.</text>
</comment>
<dbReference type="GO" id="GO:0005737">
    <property type="term" value="C:cytoplasm"/>
    <property type="evidence" value="ECO:0007669"/>
    <property type="project" value="TreeGrafter"/>
</dbReference>